<dbReference type="FunFam" id="3.30.565.10:FF:000006">
    <property type="entry name" value="Sensor histidine kinase WalK"/>
    <property type="match status" value="1"/>
</dbReference>
<dbReference type="SUPFAM" id="SSF47384">
    <property type="entry name" value="Homodimeric domain of signal transducing histidine kinase"/>
    <property type="match status" value="1"/>
</dbReference>
<dbReference type="InterPro" id="IPR001789">
    <property type="entry name" value="Sig_transdc_resp-reg_receiver"/>
</dbReference>
<dbReference type="FunFam" id="1.10.287.130:FF:000001">
    <property type="entry name" value="Two-component sensor histidine kinase"/>
    <property type="match status" value="1"/>
</dbReference>
<proteinExistence type="predicted"/>
<organism evidence="14 15">
    <name type="scientific">Telluria aromaticivorans</name>
    <dbReference type="NCBI Taxonomy" id="2725995"/>
    <lineage>
        <taxon>Bacteria</taxon>
        <taxon>Pseudomonadati</taxon>
        <taxon>Pseudomonadota</taxon>
        <taxon>Betaproteobacteria</taxon>
        <taxon>Burkholderiales</taxon>
        <taxon>Oxalobacteraceae</taxon>
        <taxon>Telluria group</taxon>
        <taxon>Telluria</taxon>
    </lineage>
</organism>
<name>A0A7Y2P2F9_9BURK</name>
<dbReference type="InterPro" id="IPR000014">
    <property type="entry name" value="PAS"/>
</dbReference>
<dbReference type="SMART" id="SM00448">
    <property type="entry name" value="REC"/>
    <property type="match status" value="1"/>
</dbReference>
<dbReference type="GO" id="GO:0005886">
    <property type="term" value="C:plasma membrane"/>
    <property type="evidence" value="ECO:0007669"/>
    <property type="project" value="UniProtKB-SubCell"/>
</dbReference>
<evidence type="ECO:0000313" key="15">
    <source>
        <dbReference type="Proteomes" id="UP000533905"/>
    </source>
</evidence>
<evidence type="ECO:0000256" key="3">
    <source>
        <dbReference type="ARBA" id="ARBA00012438"/>
    </source>
</evidence>
<dbReference type="RefSeq" id="WP_171088374.1">
    <property type="nucleotide sequence ID" value="NZ_JABAIV010000011.1"/>
</dbReference>
<dbReference type="Gene3D" id="1.10.287.130">
    <property type="match status" value="1"/>
</dbReference>
<dbReference type="NCBIfam" id="TIGR00229">
    <property type="entry name" value="sensory_box"/>
    <property type="match status" value="1"/>
</dbReference>
<dbReference type="InterPro" id="IPR004358">
    <property type="entry name" value="Sig_transdc_His_kin-like_C"/>
</dbReference>
<dbReference type="PANTHER" id="PTHR43047">
    <property type="entry name" value="TWO-COMPONENT HISTIDINE PROTEIN KINASE"/>
    <property type="match status" value="1"/>
</dbReference>
<dbReference type="GO" id="GO:0000155">
    <property type="term" value="F:phosphorelay sensor kinase activity"/>
    <property type="evidence" value="ECO:0007669"/>
    <property type="project" value="InterPro"/>
</dbReference>
<dbReference type="SMART" id="SM00388">
    <property type="entry name" value="HisKA"/>
    <property type="match status" value="1"/>
</dbReference>
<evidence type="ECO:0000256" key="6">
    <source>
        <dbReference type="ARBA" id="ARBA00022777"/>
    </source>
</evidence>
<evidence type="ECO:0000259" key="12">
    <source>
        <dbReference type="PROSITE" id="PS50110"/>
    </source>
</evidence>
<comment type="subcellular location">
    <subcellularLocation>
        <location evidence="2">Cell inner membrane</location>
        <topology evidence="2">Multi-pass membrane protein</topology>
    </subcellularLocation>
</comment>
<keyword evidence="5" id="KW-0808">Transferase</keyword>
<dbReference type="SUPFAM" id="SSF55785">
    <property type="entry name" value="PYP-like sensor domain (PAS domain)"/>
    <property type="match status" value="1"/>
</dbReference>
<dbReference type="InterPro" id="IPR003661">
    <property type="entry name" value="HisK_dim/P_dom"/>
</dbReference>
<dbReference type="InterPro" id="IPR036890">
    <property type="entry name" value="HATPase_C_sf"/>
</dbReference>
<dbReference type="SMART" id="SM00091">
    <property type="entry name" value="PAS"/>
    <property type="match status" value="1"/>
</dbReference>
<dbReference type="PANTHER" id="PTHR43047:SF72">
    <property type="entry name" value="OSMOSENSING HISTIDINE PROTEIN KINASE SLN1"/>
    <property type="match status" value="1"/>
</dbReference>
<gene>
    <name evidence="14" type="ORF">HGB41_21620</name>
</gene>
<dbReference type="GO" id="GO:0006355">
    <property type="term" value="P:regulation of DNA-templated transcription"/>
    <property type="evidence" value="ECO:0007669"/>
    <property type="project" value="InterPro"/>
</dbReference>
<dbReference type="Gene3D" id="3.30.450.20">
    <property type="entry name" value="PAS domain"/>
    <property type="match status" value="1"/>
</dbReference>
<dbReference type="Pfam" id="PF00072">
    <property type="entry name" value="Response_reg"/>
    <property type="match status" value="1"/>
</dbReference>
<evidence type="ECO:0000313" key="14">
    <source>
        <dbReference type="EMBL" id="NNG25586.1"/>
    </source>
</evidence>
<dbReference type="SUPFAM" id="SSF52172">
    <property type="entry name" value="CheY-like"/>
    <property type="match status" value="1"/>
</dbReference>
<dbReference type="InterPro" id="IPR035965">
    <property type="entry name" value="PAS-like_dom_sf"/>
</dbReference>
<dbReference type="PROSITE" id="PS50110">
    <property type="entry name" value="RESPONSE_REGULATORY"/>
    <property type="match status" value="1"/>
</dbReference>
<evidence type="ECO:0000259" key="11">
    <source>
        <dbReference type="PROSITE" id="PS50109"/>
    </source>
</evidence>
<keyword evidence="15" id="KW-1185">Reference proteome</keyword>
<evidence type="ECO:0000256" key="1">
    <source>
        <dbReference type="ARBA" id="ARBA00000085"/>
    </source>
</evidence>
<dbReference type="PRINTS" id="PR00344">
    <property type="entry name" value="BCTRLSENSOR"/>
</dbReference>
<dbReference type="Proteomes" id="UP000533905">
    <property type="component" value="Unassembled WGS sequence"/>
</dbReference>
<evidence type="ECO:0000256" key="4">
    <source>
        <dbReference type="ARBA" id="ARBA00022553"/>
    </source>
</evidence>
<accession>A0A7Y2P2F9</accession>
<feature type="domain" description="Response regulatory" evidence="12">
    <location>
        <begin position="409"/>
        <end position="525"/>
    </location>
</feature>
<keyword evidence="6" id="KW-0418">Kinase</keyword>
<feature type="modified residue" description="4-aspartylphosphate" evidence="9">
    <location>
        <position position="458"/>
    </location>
</feature>
<dbReference type="InterPro" id="IPR003594">
    <property type="entry name" value="HATPase_dom"/>
</dbReference>
<dbReference type="EC" id="2.7.13.3" evidence="3"/>
<dbReference type="InterPro" id="IPR013767">
    <property type="entry name" value="PAS_fold"/>
</dbReference>
<comment type="caution">
    <text evidence="14">The sequence shown here is derived from an EMBL/GenBank/DDBJ whole genome shotgun (WGS) entry which is preliminary data.</text>
</comment>
<keyword evidence="10" id="KW-0175">Coiled coil</keyword>
<protein>
    <recommendedName>
        <fullName evidence="3">histidine kinase</fullName>
        <ecNumber evidence="3">2.7.13.3</ecNumber>
    </recommendedName>
</protein>
<dbReference type="SUPFAM" id="SSF55874">
    <property type="entry name" value="ATPase domain of HSP90 chaperone/DNA topoisomerase II/histidine kinase"/>
    <property type="match status" value="1"/>
</dbReference>
<feature type="domain" description="Histidine kinase" evidence="11">
    <location>
        <begin position="168"/>
        <end position="386"/>
    </location>
</feature>
<dbReference type="Pfam" id="PF00512">
    <property type="entry name" value="HisKA"/>
    <property type="match status" value="1"/>
</dbReference>
<keyword evidence="8" id="KW-0472">Membrane</keyword>
<evidence type="ECO:0000256" key="9">
    <source>
        <dbReference type="PROSITE-ProRule" id="PRU00169"/>
    </source>
</evidence>
<dbReference type="AlphaFoldDB" id="A0A7Y2P2F9"/>
<evidence type="ECO:0000256" key="5">
    <source>
        <dbReference type="ARBA" id="ARBA00022679"/>
    </source>
</evidence>
<sequence length="530" mass="57075">MAGALPPVEALYENAPCGLLVADRDGLLQHVNATASGWLGYAPAELAGRLRIQDLMTVGARVFHHTHCQPVLQVRGSVAELQIDLRHRDGTRLPMLVNIVRREIAGEVRDEWALLVASERQSYERELRNARKAAEEALEARRGAEAQLQAINATLSAADRRKDEFLATLSHELRNPLAPMRSALEVLKLKFAREPESDRLLAVFERQLHHLTHLVDDLMEVSRITQDKMELRRETVELSALARAAVCDTAGMMDGARHRLDLDLPATPVMVDADPTRINQVIVNLLTNAAKYTPDGGAIALSLHVDAGAAVLAVRDSGIGLPVHALATVFDMFSQLEPALERSKGGLGIGLALVRGIVELHGGEISAHSEGEGQGSCFTVRLPLVAGAPCEAATMAGVDSPAAVPAASRILVVDDNADAAEMLLMALELFGCEARAVHSATAALEMAREFAPDIALLDIGLPDLNGYELARRLRALEGGSRMTLIAATGWGQEKDRQRAFDAGFDHHLTKPIDFERLRSVLGPAGAAEGV</sequence>
<dbReference type="Gene3D" id="3.40.50.2300">
    <property type="match status" value="1"/>
</dbReference>
<dbReference type="Gene3D" id="3.30.565.10">
    <property type="entry name" value="Histidine kinase-like ATPase, C-terminal domain"/>
    <property type="match status" value="1"/>
</dbReference>
<evidence type="ECO:0000256" key="7">
    <source>
        <dbReference type="ARBA" id="ARBA00023012"/>
    </source>
</evidence>
<dbReference type="InterPro" id="IPR011006">
    <property type="entry name" value="CheY-like_superfamily"/>
</dbReference>
<dbReference type="Pfam" id="PF00989">
    <property type="entry name" value="PAS"/>
    <property type="match status" value="1"/>
</dbReference>
<keyword evidence="4 9" id="KW-0597">Phosphoprotein</keyword>
<dbReference type="InterPro" id="IPR005467">
    <property type="entry name" value="His_kinase_dom"/>
</dbReference>
<dbReference type="InterPro" id="IPR036097">
    <property type="entry name" value="HisK_dim/P_sf"/>
</dbReference>
<dbReference type="PROSITE" id="PS50112">
    <property type="entry name" value="PAS"/>
    <property type="match status" value="1"/>
</dbReference>
<dbReference type="Pfam" id="PF02518">
    <property type="entry name" value="HATPase_c"/>
    <property type="match status" value="1"/>
</dbReference>
<evidence type="ECO:0000259" key="13">
    <source>
        <dbReference type="PROSITE" id="PS50112"/>
    </source>
</evidence>
<evidence type="ECO:0000256" key="10">
    <source>
        <dbReference type="SAM" id="Coils"/>
    </source>
</evidence>
<reference evidence="14 15" key="1">
    <citation type="submission" date="2020-04" db="EMBL/GenBank/DDBJ databases">
        <title>Massilia sp. nov., a cold adapted bacteria isolated from Arctic soil.</title>
        <authorList>
            <person name="Son J."/>
            <person name="Ka J.-O."/>
        </authorList>
    </citation>
    <scope>NUCLEOTIDE SEQUENCE [LARGE SCALE GENOMIC DNA]</scope>
    <source>
        <strain evidence="14 15">ML15P13</strain>
    </source>
</reference>
<dbReference type="CDD" id="cd00130">
    <property type="entry name" value="PAS"/>
    <property type="match status" value="1"/>
</dbReference>
<dbReference type="EMBL" id="JABAIV010000011">
    <property type="protein sequence ID" value="NNG25586.1"/>
    <property type="molecule type" value="Genomic_DNA"/>
</dbReference>
<dbReference type="CDD" id="cd00082">
    <property type="entry name" value="HisKA"/>
    <property type="match status" value="1"/>
</dbReference>
<dbReference type="CDD" id="cd17580">
    <property type="entry name" value="REC_2_DhkD-like"/>
    <property type="match status" value="1"/>
</dbReference>
<dbReference type="SMART" id="SM00387">
    <property type="entry name" value="HATPase_c"/>
    <property type="match status" value="1"/>
</dbReference>
<evidence type="ECO:0000256" key="8">
    <source>
        <dbReference type="ARBA" id="ARBA00023136"/>
    </source>
</evidence>
<keyword evidence="7" id="KW-0902">Two-component regulatory system</keyword>
<feature type="domain" description="PAS" evidence="13">
    <location>
        <begin position="4"/>
        <end position="56"/>
    </location>
</feature>
<comment type="catalytic activity">
    <reaction evidence="1">
        <text>ATP + protein L-histidine = ADP + protein N-phospho-L-histidine.</text>
        <dbReference type="EC" id="2.7.13.3"/>
    </reaction>
</comment>
<dbReference type="GO" id="GO:0009927">
    <property type="term" value="F:histidine phosphotransfer kinase activity"/>
    <property type="evidence" value="ECO:0007669"/>
    <property type="project" value="TreeGrafter"/>
</dbReference>
<evidence type="ECO:0000256" key="2">
    <source>
        <dbReference type="ARBA" id="ARBA00004429"/>
    </source>
</evidence>
<feature type="coiled-coil region" evidence="10">
    <location>
        <begin position="120"/>
        <end position="161"/>
    </location>
</feature>
<dbReference type="PROSITE" id="PS50109">
    <property type="entry name" value="HIS_KIN"/>
    <property type="match status" value="1"/>
</dbReference>